<organism evidence="3 4">
    <name type="scientific">Stephania yunnanensis</name>
    <dbReference type="NCBI Taxonomy" id="152371"/>
    <lineage>
        <taxon>Eukaryota</taxon>
        <taxon>Viridiplantae</taxon>
        <taxon>Streptophyta</taxon>
        <taxon>Embryophyta</taxon>
        <taxon>Tracheophyta</taxon>
        <taxon>Spermatophyta</taxon>
        <taxon>Magnoliopsida</taxon>
        <taxon>Ranunculales</taxon>
        <taxon>Menispermaceae</taxon>
        <taxon>Menispermoideae</taxon>
        <taxon>Cissampelideae</taxon>
        <taxon>Stephania</taxon>
    </lineage>
</organism>
<gene>
    <name evidence="3" type="ORF">Syun_026977</name>
</gene>
<evidence type="ECO:0000256" key="2">
    <source>
        <dbReference type="SAM" id="MobiDB-lite"/>
    </source>
</evidence>
<dbReference type="EMBL" id="JBBNAF010000012">
    <property type="protein sequence ID" value="KAK9092066.1"/>
    <property type="molecule type" value="Genomic_DNA"/>
</dbReference>
<proteinExistence type="predicted"/>
<feature type="region of interest" description="Disordered" evidence="2">
    <location>
        <begin position="481"/>
        <end position="552"/>
    </location>
</feature>
<keyword evidence="4" id="KW-1185">Reference proteome</keyword>
<comment type="caution">
    <text evidence="3">The sequence shown here is derived from an EMBL/GenBank/DDBJ whole genome shotgun (WGS) entry which is preliminary data.</text>
</comment>
<accession>A0AAP0EEU1</accession>
<feature type="coiled-coil region" evidence="1">
    <location>
        <begin position="285"/>
        <end position="312"/>
    </location>
</feature>
<sequence>MKIHAISQSSEASPSSISSSNRPSRSPGPPKTRRRKIRCEGVRRRGGAAEMPMMMMPLLRRKGGDASAEVSARRLGAELWLLQGPVVGGGDERGRQSFGSDRSGFEIGDRLSFCKGTNEDLLKSPLSVASPNNGVPYKAERSFSYADSAMERATKWDHGGSKATEEVNSKFCSQKKVLKNHRASTVSVVSTLQAELEEAQNRIEELEAERLSSKKEFERFMRKLAEEKASWRMREHEKVRVIIDDIKHDLSREKKNRKRMEIVNSKLINELAEVKLSAKQFMQDCEKERKARELLEEVCDELAKEIGEQKSEVEVMKRGSMKIREEIEEERKMLQLAEVWREERVQMKLVDAKLILENKFSQLNKLMTDMEAFLKSRGVTTDIKQIREAELLRQAAKSVTIQGINEFHYERPKSDEIFSVVDELQPVGPNDLENESCLDYSPSCGSKVHCASPKPNPFSRSERQSFVNGFVVYKNEEEEGSGWETVSNVEDQDSSFSPQGSDLSVNRTGRRAYISESGTEWEGRTNQDTPRTEISEVSSRSKKGSSISRLWRSNPLSNSRNYKTVAAEASNGIVSPGQESCEGVGSPQSFNGRWSLCDSTNPLVSKGTKVDSKLSQAVVNGSLKAKLLEARIENQKVQLRQVLKQKI</sequence>
<feature type="compositionally biased region" description="Low complexity" evidence="2">
    <location>
        <begin position="7"/>
        <end position="25"/>
    </location>
</feature>
<evidence type="ECO:0000256" key="1">
    <source>
        <dbReference type="SAM" id="Coils"/>
    </source>
</evidence>
<feature type="region of interest" description="Disordered" evidence="2">
    <location>
        <begin position="1"/>
        <end position="49"/>
    </location>
</feature>
<evidence type="ECO:0000313" key="4">
    <source>
        <dbReference type="Proteomes" id="UP001420932"/>
    </source>
</evidence>
<dbReference type="Proteomes" id="UP001420932">
    <property type="component" value="Unassembled WGS sequence"/>
</dbReference>
<dbReference type="PANTHER" id="PTHR31071:SF2">
    <property type="entry name" value="ACTIN CYTOSKELETON-REGULATORY COMPLEX PAN-LIKE PROTEIN"/>
    <property type="match status" value="1"/>
</dbReference>
<protein>
    <submittedName>
        <fullName evidence="3">Uncharacterized protein</fullName>
    </submittedName>
</protein>
<name>A0AAP0EEU1_9MAGN</name>
<dbReference type="PANTHER" id="PTHR31071">
    <property type="entry name" value="GB|AAF24581.1"/>
    <property type="match status" value="1"/>
</dbReference>
<reference evidence="3 4" key="1">
    <citation type="submission" date="2024-01" db="EMBL/GenBank/DDBJ databases">
        <title>Genome assemblies of Stephania.</title>
        <authorList>
            <person name="Yang L."/>
        </authorList>
    </citation>
    <scope>NUCLEOTIDE SEQUENCE [LARGE SCALE GENOMIC DNA]</scope>
    <source>
        <strain evidence="3">YNDBR</strain>
        <tissue evidence="3">Leaf</tissue>
    </source>
</reference>
<feature type="compositionally biased region" description="Basic and acidic residues" evidence="2">
    <location>
        <begin position="521"/>
        <end position="534"/>
    </location>
</feature>
<keyword evidence="1" id="KW-0175">Coiled coil</keyword>
<feature type="compositionally biased region" description="Polar residues" evidence="2">
    <location>
        <begin position="484"/>
        <end position="507"/>
    </location>
</feature>
<dbReference type="AlphaFoldDB" id="A0AAP0EEU1"/>
<feature type="coiled-coil region" evidence="1">
    <location>
        <begin position="189"/>
        <end position="223"/>
    </location>
</feature>
<dbReference type="InterPro" id="IPR043424">
    <property type="entry name" value="BLT-like"/>
</dbReference>
<evidence type="ECO:0000313" key="3">
    <source>
        <dbReference type="EMBL" id="KAK9092066.1"/>
    </source>
</evidence>